<keyword evidence="2" id="KW-1185">Reference proteome</keyword>
<reference evidence="2" key="1">
    <citation type="submission" date="2017-04" db="EMBL/GenBank/DDBJ databases">
        <authorList>
            <person name="Varghese N."/>
            <person name="Submissions S."/>
        </authorList>
    </citation>
    <scope>NUCLEOTIDE SEQUENCE [LARGE SCALE GENOMIC DNA]</scope>
    <source>
        <strain evidence="2">VKM Ac-2510</strain>
    </source>
</reference>
<accession>A0A1X7JC68</accession>
<dbReference type="Proteomes" id="UP000193244">
    <property type="component" value="Unassembled WGS sequence"/>
</dbReference>
<evidence type="ECO:0000313" key="2">
    <source>
        <dbReference type="Proteomes" id="UP000193244"/>
    </source>
</evidence>
<sequence>MWERDETTLWQGGNRKLVDVRGDGLTIDAKVGFVHDVLLGGDEKVSALGYMGSNRPAPEVRAGVSHYGIGVVTGSTDVTVAGQSIQVEGNLSVDRYLIPAEVINGDFSRKHIRAGGTGAGFNRYLPLDLARQFLVP</sequence>
<protein>
    <submittedName>
        <fullName evidence="1">Uncharacterized protein</fullName>
    </submittedName>
</protein>
<dbReference type="EMBL" id="FXAY01000002">
    <property type="protein sequence ID" value="SMG24974.1"/>
    <property type="molecule type" value="Genomic_DNA"/>
</dbReference>
<dbReference type="AlphaFoldDB" id="A0A1X7JC68"/>
<evidence type="ECO:0000313" key="1">
    <source>
        <dbReference type="EMBL" id="SMG24974.1"/>
    </source>
</evidence>
<gene>
    <name evidence="1" type="ORF">SAMN06296010_1213</name>
</gene>
<dbReference type="STRING" id="150121.SAMN06296010_1213"/>
<name>A0A1X7JC68_9MICO</name>
<organism evidence="1 2">
    <name type="scientific">Agreia pratensis</name>
    <dbReference type="NCBI Taxonomy" id="150121"/>
    <lineage>
        <taxon>Bacteria</taxon>
        <taxon>Bacillati</taxon>
        <taxon>Actinomycetota</taxon>
        <taxon>Actinomycetes</taxon>
        <taxon>Micrococcales</taxon>
        <taxon>Microbacteriaceae</taxon>
        <taxon>Agreia</taxon>
    </lineage>
</organism>
<proteinExistence type="predicted"/>